<gene>
    <name evidence="2" type="ORF">B296_00054459</name>
</gene>
<name>A0A426WVF3_ENSVE</name>
<feature type="region of interest" description="Disordered" evidence="1">
    <location>
        <begin position="18"/>
        <end position="46"/>
    </location>
</feature>
<dbReference type="EMBL" id="AMZH03043218">
    <property type="protein sequence ID" value="RRT31224.1"/>
    <property type="molecule type" value="Genomic_DNA"/>
</dbReference>
<evidence type="ECO:0000313" key="2">
    <source>
        <dbReference type="EMBL" id="RRT31224.1"/>
    </source>
</evidence>
<sequence>MASTCNCLGKQTLRCRDRSRSEERASKFGIQRNGQPFARKAPRGQASEEECLTEVRGIANSTDSVLMQGLVHGRRSVCDHPKARSELGAMEHQNFLLDMEMIRPAKDEGSFEAYAPYLRDAFDGVTKVIQLTEAKLESGDFSTEQEDGEAGNLEEYVMVLPFELSRTSGA</sequence>
<dbReference type="AlphaFoldDB" id="A0A426WVF3"/>
<reference evidence="2 3" key="1">
    <citation type="journal article" date="2014" name="Agronomy (Basel)">
        <title>A Draft Genome Sequence for Ensete ventricosum, the Drought-Tolerant Tree Against Hunger.</title>
        <authorList>
            <person name="Harrison J."/>
            <person name="Moore K.A."/>
            <person name="Paszkiewicz K."/>
            <person name="Jones T."/>
            <person name="Grant M."/>
            <person name="Ambacheew D."/>
            <person name="Muzemil S."/>
            <person name="Studholme D.J."/>
        </authorList>
    </citation>
    <scope>NUCLEOTIDE SEQUENCE [LARGE SCALE GENOMIC DNA]</scope>
</reference>
<evidence type="ECO:0000256" key="1">
    <source>
        <dbReference type="SAM" id="MobiDB-lite"/>
    </source>
</evidence>
<accession>A0A426WVF3</accession>
<protein>
    <submittedName>
        <fullName evidence="2">Uncharacterized protein</fullName>
    </submittedName>
</protein>
<organism evidence="2 3">
    <name type="scientific">Ensete ventricosum</name>
    <name type="common">Abyssinian banana</name>
    <name type="synonym">Musa ensete</name>
    <dbReference type="NCBI Taxonomy" id="4639"/>
    <lineage>
        <taxon>Eukaryota</taxon>
        <taxon>Viridiplantae</taxon>
        <taxon>Streptophyta</taxon>
        <taxon>Embryophyta</taxon>
        <taxon>Tracheophyta</taxon>
        <taxon>Spermatophyta</taxon>
        <taxon>Magnoliopsida</taxon>
        <taxon>Liliopsida</taxon>
        <taxon>Zingiberales</taxon>
        <taxon>Musaceae</taxon>
        <taxon>Ensete</taxon>
    </lineage>
</organism>
<comment type="caution">
    <text evidence="2">The sequence shown here is derived from an EMBL/GenBank/DDBJ whole genome shotgun (WGS) entry which is preliminary data.</text>
</comment>
<proteinExistence type="predicted"/>
<dbReference type="Proteomes" id="UP000287651">
    <property type="component" value="Unassembled WGS sequence"/>
</dbReference>
<evidence type="ECO:0000313" key="3">
    <source>
        <dbReference type="Proteomes" id="UP000287651"/>
    </source>
</evidence>